<proteinExistence type="predicted"/>
<accession>A0A2C5X8D0</accession>
<reference evidence="3 4" key="2">
    <citation type="journal article" date="2013" name="IMA Fungus">
        <title>IMA Genome-F 1: Ceratocystis fimbriata: Draft nuclear genome sequence for the plant pathogen, Ceratocystis fimbriata.</title>
        <authorList>
            <person name="Wilken P.M."/>
            <person name="Steenkamp E.T."/>
            <person name="Wingfield M.J."/>
            <person name="de Beer Z.W."/>
            <person name="Wingfield B.D."/>
        </authorList>
    </citation>
    <scope>NUCLEOTIDE SEQUENCE [LARGE SCALE GENOMIC DNA]</scope>
    <source>
        <strain evidence="3 4">CBS 114723</strain>
    </source>
</reference>
<feature type="region of interest" description="Disordered" evidence="1">
    <location>
        <begin position="201"/>
        <end position="226"/>
    </location>
</feature>
<evidence type="ECO:0000313" key="3">
    <source>
        <dbReference type="EMBL" id="PHH53893.1"/>
    </source>
</evidence>
<dbReference type="PANTHER" id="PTHR28243:SF1">
    <property type="entry name" value="PYRIDOXAMINE 5'-PHOSPHATE OXIDASE ALR4036 FAMILY FMN-BINDING DOMAIN-CONTAINING PROTEIN"/>
    <property type="match status" value="1"/>
</dbReference>
<dbReference type="GO" id="GO:0010181">
    <property type="term" value="F:FMN binding"/>
    <property type="evidence" value="ECO:0007669"/>
    <property type="project" value="InterPro"/>
</dbReference>
<comment type="caution">
    <text evidence="3">The sequence shown here is derived from an EMBL/GenBank/DDBJ whole genome shotgun (WGS) entry which is preliminary data.</text>
</comment>
<evidence type="ECO:0000313" key="4">
    <source>
        <dbReference type="Proteomes" id="UP000222788"/>
    </source>
</evidence>
<dbReference type="EMBL" id="APWK03000035">
    <property type="protein sequence ID" value="PHH53893.1"/>
    <property type="molecule type" value="Genomic_DNA"/>
</dbReference>
<gene>
    <name evidence="3" type="ORF">CFIMG_008085RA00001</name>
</gene>
<evidence type="ECO:0000256" key="1">
    <source>
        <dbReference type="SAM" id="MobiDB-lite"/>
    </source>
</evidence>
<dbReference type="Proteomes" id="UP000222788">
    <property type="component" value="Unassembled WGS sequence"/>
</dbReference>
<name>A0A2C5X8D0_9PEZI</name>
<dbReference type="InterPro" id="IPR012349">
    <property type="entry name" value="Split_barrel_FMN-bd"/>
</dbReference>
<reference evidence="3 4" key="1">
    <citation type="journal article" date="2013" name="Fungal Biol.">
        <title>Analysis of microsatellite markers in the genome of the plant pathogen Ceratocystis fimbriata.</title>
        <authorList>
            <person name="Simpson M.C."/>
            <person name="Wilken P.M."/>
            <person name="Coetzee M.P."/>
            <person name="Wingfield M.J."/>
            <person name="Wingfield B.D."/>
        </authorList>
    </citation>
    <scope>NUCLEOTIDE SEQUENCE [LARGE SCALE GENOMIC DNA]</scope>
    <source>
        <strain evidence="3 4">CBS 114723</strain>
    </source>
</reference>
<feature type="domain" description="Pyridoxamine 5'-phosphate oxidase Alr4036 family FMN-binding" evidence="2">
    <location>
        <begin position="10"/>
        <end position="132"/>
    </location>
</feature>
<dbReference type="SUPFAM" id="SSF50475">
    <property type="entry name" value="FMN-binding split barrel"/>
    <property type="match status" value="1"/>
</dbReference>
<dbReference type="AlphaFoldDB" id="A0A2C5X8D0"/>
<protein>
    <recommendedName>
        <fullName evidence="2">Pyridoxamine 5'-phosphate oxidase Alr4036 family FMN-binding domain-containing protein</fullName>
    </recommendedName>
</protein>
<dbReference type="InterPro" id="IPR024624">
    <property type="entry name" value="Pyridox_Oxase_Alr4036_FMN-bd"/>
</dbReference>
<dbReference type="OrthoDB" id="5394411at2759"/>
<sequence>MPPTSLKSAAPWRAPFHSQVSKLSMPAFTISTIHDDPMKTTTSPPVTAVRPQPRARTVVFRGFWGELPANPHNPAPRNPQYWQSEVLCITTDVRMAKVDELGGDENGGGGLFEAVFWMPDTMTQWRIRGRGYFLGQDADDDVDKCSLVRDQVQSRMWRASSEEGQECRQGLEESSETDRATKLWSWAREVTAHFGNLSPMMRGSFRNPAPGTALSSGPGRKGLGQGQSVEDLHDALARENFRVVLLVPDEVDYVDLSDSSKAKRWLYTIDGGEWGAQELWP</sequence>
<evidence type="ECO:0000259" key="2">
    <source>
        <dbReference type="Pfam" id="PF12766"/>
    </source>
</evidence>
<keyword evidence="4" id="KW-1185">Reference proteome</keyword>
<dbReference type="PANTHER" id="PTHR28243">
    <property type="entry name" value="AGL049CP"/>
    <property type="match status" value="1"/>
</dbReference>
<dbReference type="Gene3D" id="2.30.110.10">
    <property type="entry name" value="Electron Transport, Fmn-binding Protein, Chain A"/>
    <property type="match status" value="1"/>
</dbReference>
<dbReference type="Pfam" id="PF12766">
    <property type="entry name" value="Pyridox_oxase_2"/>
    <property type="match status" value="1"/>
</dbReference>
<organism evidence="3 4">
    <name type="scientific">Ceratocystis fimbriata CBS 114723</name>
    <dbReference type="NCBI Taxonomy" id="1035309"/>
    <lineage>
        <taxon>Eukaryota</taxon>
        <taxon>Fungi</taxon>
        <taxon>Dikarya</taxon>
        <taxon>Ascomycota</taxon>
        <taxon>Pezizomycotina</taxon>
        <taxon>Sordariomycetes</taxon>
        <taxon>Hypocreomycetidae</taxon>
        <taxon>Microascales</taxon>
        <taxon>Ceratocystidaceae</taxon>
        <taxon>Ceratocystis</taxon>
    </lineage>
</organism>
<dbReference type="STRING" id="1035309.A0A2C5X8D0"/>